<feature type="transmembrane region" description="Helical" evidence="7">
    <location>
        <begin position="654"/>
        <end position="676"/>
    </location>
</feature>
<sequence>MTVWARWTINRARLVLVLALSVFLLSGIWGLGVVQNLNLAGYDDPASESSEAEQLISTTPGGQRPDIVVVYTAPAGKTLSDIGPDVLARINGIDPALLAAPAESFWTAQGIRQIALRSSDQTKALATLVLTGDDGAKLRNYPDLAEQLKVPGVQTEFAGYTALTAAYNIKSRTDVVLAESVAIPLMLILLVVIFGGVVAAAAPVIIGGLAVFGALGALRLISMFTDVSAFSLNIASIIGLGLAIDYSLFVVSRFREELGAGSTPAAAAVRTIETAGRTIVFSALLLACAFAGSLAFPISMLRSLGYGAIAAISIAAILALTALPAALALLGGRIDALPLRRGAARRGEERAQRFWGRLAAGVMRKPVAISAIVVLVLLAMSLPLAGIVTGGVNPNGLPADDPARQAQQTVTDDFPNATDGATMVVRGANGAPPSPAALAQVISEAGRVDGVRLVVRLAEDGDRVLVRALLKSPDFAPAAENTVRALRAIPVPTDTTVLIGGMNAQRVDSYDAIVRGIPVAVAVILVATLLLMFLGFRSIVLPLKAVAMAALSLGATFGVLTWIFVDGHGADLLGVEPGPLPLPALVVVTMAVFGLSTDYEVFLMSRMVEAHDQGASTEESVVSGVSRTGRVITAAAALFVIVTGAAALSDVALIKVAALGMAIAIVIDATVVRMLLVPAVVKLMGDANWWTPLRRR</sequence>
<evidence type="ECO:0000256" key="5">
    <source>
        <dbReference type="ARBA" id="ARBA00022989"/>
    </source>
</evidence>
<reference evidence="9" key="1">
    <citation type="submission" date="2016-11" db="EMBL/GenBank/DDBJ databases">
        <authorList>
            <person name="Jaros S."/>
            <person name="Januszkiewicz K."/>
            <person name="Wedrychowicz H."/>
        </authorList>
    </citation>
    <scope>NUCLEOTIDE SEQUENCE [LARGE SCALE GENOMIC DNA]</scope>
    <source>
        <strain evidence="9">Y48</strain>
    </source>
</reference>
<comment type="similarity">
    <text evidence="2">Belongs to the resistance-nodulation-cell division (RND) (TC 2.A.6) family. MmpL subfamily.</text>
</comment>
<organism evidence="9 10">
    <name type="scientific">Nocardia mangyaensis</name>
    <dbReference type="NCBI Taxonomy" id="2213200"/>
    <lineage>
        <taxon>Bacteria</taxon>
        <taxon>Bacillati</taxon>
        <taxon>Actinomycetota</taxon>
        <taxon>Actinomycetes</taxon>
        <taxon>Mycobacteriales</taxon>
        <taxon>Nocardiaceae</taxon>
        <taxon>Nocardia</taxon>
    </lineage>
</organism>
<feature type="transmembrane region" description="Helical" evidence="7">
    <location>
        <begin position="580"/>
        <end position="597"/>
    </location>
</feature>
<keyword evidence="6 7" id="KW-0472">Membrane</keyword>
<feature type="transmembrane region" description="Helical" evidence="7">
    <location>
        <begin position="546"/>
        <end position="565"/>
    </location>
</feature>
<evidence type="ECO:0000256" key="2">
    <source>
        <dbReference type="ARBA" id="ARBA00010157"/>
    </source>
</evidence>
<accession>A0A1J0VNI6</accession>
<proteinExistence type="inferred from homology"/>
<dbReference type="SUPFAM" id="SSF82866">
    <property type="entry name" value="Multidrug efflux transporter AcrB transmembrane domain"/>
    <property type="match status" value="2"/>
</dbReference>
<feature type="transmembrane region" description="Helical" evidence="7">
    <location>
        <begin position="512"/>
        <end position="534"/>
    </location>
</feature>
<dbReference type="KEGG" id="nsl:BOX37_05885"/>
<dbReference type="EMBL" id="CP018082">
    <property type="protein sequence ID" value="APE33577.1"/>
    <property type="molecule type" value="Genomic_DNA"/>
</dbReference>
<feature type="transmembrane region" description="Helical" evidence="7">
    <location>
        <begin position="304"/>
        <end position="331"/>
    </location>
</feature>
<dbReference type="InterPro" id="IPR000731">
    <property type="entry name" value="SSD"/>
</dbReference>
<protein>
    <recommendedName>
        <fullName evidence="8">SSD domain-containing protein</fullName>
    </recommendedName>
</protein>
<dbReference type="AlphaFoldDB" id="A0A1J0VNI6"/>
<dbReference type="OrthoDB" id="7051771at2"/>
<feature type="domain" description="SSD" evidence="8">
    <location>
        <begin position="200"/>
        <end position="329"/>
    </location>
</feature>
<evidence type="ECO:0000256" key="3">
    <source>
        <dbReference type="ARBA" id="ARBA00022475"/>
    </source>
</evidence>
<feature type="transmembrane region" description="Helical" evidence="7">
    <location>
        <begin position="175"/>
        <end position="197"/>
    </location>
</feature>
<dbReference type="RefSeq" id="WP_071926761.1">
    <property type="nucleotide sequence ID" value="NZ_CP018082.1"/>
</dbReference>
<comment type="subcellular location">
    <subcellularLocation>
        <location evidence="1">Cell membrane</location>
        <topology evidence="1">Multi-pass membrane protein</topology>
    </subcellularLocation>
</comment>
<dbReference type="InterPro" id="IPR050545">
    <property type="entry name" value="Mycobact_MmpL"/>
</dbReference>
<keyword evidence="4 7" id="KW-0812">Transmembrane</keyword>
<gene>
    <name evidence="9" type="ORF">BOX37_05885</name>
</gene>
<evidence type="ECO:0000313" key="9">
    <source>
        <dbReference type="EMBL" id="APE33577.1"/>
    </source>
</evidence>
<dbReference type="PANTHER" id="PTHR33406:SF11">
    <property type="entry name" value="MEMBRANE PROTEIN SCO6666-RELATED"/>
    <property type="match status" value="1"/>
</dbReference>
<evidence type="ECO:0000256" key="7">
    <source>
        <dbReference type="SAM" id="Phobius"/>
    </source>
</evidence>
<feature type="transmembrane region" description="Helical" evidence="7">
    <location>
        <begin position="279"/>
        <end position="298"/>
    </location>
</feature>
<dbReference type="GO" id="GO:0005886">
    <property type="term" value="C:plasma membrane"/>
    <property type="evidence" value="ECO:0007669"/>
    <property type="project" value="UniProtKB-SubCell"/>
</dbReference>
<dbReference type="PROSITE" id="PS50156">
    <property type="entry name" value="SSD"/>
    <property type="match status" value="1"/>
</dbReference>
<dbReference type="Proteomes" id="UP000183810">
    <property type="component" value="Chromosome"/>
</dbReference>
<feature type="transmembrane region" description="Helical" evidence="7">
    <location>
        <begin position="230"/>
        <end position="251"/>
    </location>
</feature>
<dbReference type="InterPro" id="IPR004869">
    <property type="entry name" value="MMPL_dom"/>
</dbReference>
<dbReference type="Pfam" id="PF03176">
    <property type="entry name" value="MMPL"/>
    <property type="match status" value="2"/>
</dbReference>
<evidence type="ECO:0000313" key="10">
    <source>
        <dbReference type="Proteomes" id="UP000183810"/>
    </source>
</evidence>
<keyword evidence="10" id="KW-1185">Reference proteome</keyword>
<evidence type="ECO:0000256" key="4">
    <source>
        <dbReference type="ARBA" id="ARBA00022692"/>
    </source>
</evidence>
<name>A0A1J0VNI6_9NOCA</name>
<dbReference type="Gene3D" id="1.20.1640.10">
    <property type="entry name" value="Multidrug efflux transporter AcrB transmembrane domain"/>
    <property type="match status" value="2"/>
</dbReference>
<keyword evidence="5 7" id="KW-1133">Transmembrane helix</keyword>
<evidence type="ECO:0000256" key="1">
    <source>
        <dbReference type="ARBA" id="ARBA00004651"/>
    </source>
</evidence>
<evidence type="ECO:0000256" key="6">
    <source>
        <dbReference type="ARBA" id="ARBA00023136"/>
    </source>
</evidence>
<dbReference type="PANTHER" id="PTHR33406">
    <property type="entry name" value="MEMBRANE PROTEIN MJ1562-RELATED"/>
    <property type="match status" value="1"/>
</dbReference>
<feature type="transmembrane region" description="Helical" evidence="7">
    <location>
        <begin position="204"/>
        <end position="224"/>
    </location>
</feature>
<feature type="transmembrane region" description="Helical" evidence="7">
    <location>
        <begin position="367"/>
        <end position="388"/>
    </location>
</feature>
<keyword evidence="3" id="KW-1003">Cell membrane</keyword>
<evidence type="ECO:0000259" key="8">
    <source>
        <dbReference type="PROSITE" id="PS50156"/>
    </source>
</evidence>
<feature type="transmembrane region" description="Helical" evidence="7">
    <location>
        <begin position="631"/>
        <end position="648"/>
    </location>
</feature>